<evidence type="ECO:0000313" key="2">
    <source>
        <dbReference type="Proteomes" id="UP000005113"/>
    </source>
</evidence>
<sequence>MKVIKVVILLISVVLLINSCLIFSSKKETTTTYDLKPYEEPSHSRFIENVISLDTLRTLIGLDNQAEKMQELKKTILTQGMLNHWYYIENEDSLYNNFYLNYLGDLISLQEDTLSFFSEITMNSRTRLVVRMYSTLEIFKNKEYIGRYSFYGIDIVPKGIKNKSVLLYRNFESCSTKMSYIDFSSGIPQGDIFIPCRDNEGDFFSIEQGL</sequence>
<reference evidence="2" key="1">
    <citation type="journal article" date="2012" name="Stand. Genomic Sci.">
        <title>Permanent draft genome sequence of the gliding predator Saprospira grandis strain Sa g1 (= HR1).</title>
        <authorList>
            <person name="Mavromatis K."/>
            <person name="Chertkov O."/>
            <person name="Lapidus A."/>
            <person name="Nolan M."/>
            <person name="Lucas S."/>
            <person name="Tice H."/>
            <person name="Del Rio T.G."/>
            <person name="Cheng J.F."/>
            <person name="Han C."/>
            <person name="Tapia R."/>
            <person name="Bruce D."/>
            <person name="Goodwin L.A."/>
            <person name="Pitluck S."/>
            <person name="Huntemann M."/>
            <person name="Liolios K."/>
            <person name="Pagani I."/>
            <person name="Ivanova N."/>
            <person name="Mikhailova N."/>
            <person name="Pati A."/>
            <person name="Chen A."/>
            <person name="Palaniappan K."/>
            <person name="Land M."/>
            <person name="Brambilla E.M."/>
            <person name="Rohde M."/>
            <person name="Spring S."/>
            <person name="Goker M."/>
            <person name="Detter J.C."/>
            <person name="Bristow J."/>
            <person name="Eisen J.A."/>
            <person name="Markowitz V."/>
            <person name="Hugenholtz P."/>
            <person name="Kyrpides N.C."/>
            <person name="Klenk H.P."/>
            <person name="Woyke T."/>
        </authorList>
    </citation>
    <scope>NUCLEOTIDE SEQUENCE [LARGE SCALE GENOMIC DNA]</scope>
    <source>
        <strain evidence="2">DSM 2844</strain>
    </source>
</reference>
<dbReference type="AlphaFoldDB" id="J1I157"/>
<organism evidence="1 2">
    <name type="scientific">Saprospira grandis DSM 2844</name>
    <dbReference type="NCBI Taxonomy" id="694433"/>
    <lineage>
        <taxon>Bacteria</taxon>
        <taxon>Pseudomonadati</taxon>
        <taxon>Bacteroidota</taxon>
        <taxon>Saprospiria</taxon>
        <taxon>Saprospirales</taxon>
        <taxon>Saprospiraceae</taxon>
        <taxon>Saprospira</taxon>
    </lineage>
</organism>
<dbReference type="OrthoDB" id="676503at2"/>
<evidence type="ECO:0000313" key="1">
    <source>
        <dbReference type="EMBL" id="EJF51998.1"/>
    </source>
</evidence>
<dbReference type="HOGENOM" id="CLU_1309397_0_0_10"/>
<dbReference type="Proteomes" id="UP000005113">
    <property type="component" value="Unassembled WGS sequence"/>
</dbReference>
<name>J1I157_9BACT</name>
<accession>J1I157</accession>
<dbReference type="RefSeq" id="WP_002656614.1">
    <property type="nucleotide sequence ID" value="NZ_JH719942.1"/>
</dbReference>
<proteinExistence type="predicted"/>
<gene>
    <name evidence="1" type="ORF">SapgrDRAFT_0245</name>
</gene>
<protein>
    <submittedName>
        <fullName evidence="1">Uncharacterized protein</fullName>
    </submittedName>
</protein>
<dbReference type="EMBL" id="JH719942">
    <property type="protein sequence ID" value="EJF51998.1"/>
    <property type="molecule type" value="Genomic_DNA"/>
</dbReference>